<evidence type="ECO:0000256" key="1">
    <source>
        <dbReference type="ARBA" id="ARBA00010641"/>
    </source>
</evidence>
<evidence type="ECO:0000256" key="4">
    <source>
        <dbReference type="ARBA" id="ARBA00023163"/>
    </source>
</evidence>
<dbReference type="InterPro" id="IPR007627">
    <property type="entry name" value="RNA_pol_sigma70_r2"/>
</dbReference>
<organism evidence="7 8">
    <name type="scientific">Dyadobacter sandarakinus</name>
    <dbReference type="NCBI Taxonomy" id="2747268"/>
    <lineage>
        <taxon>Bacteria</taxon>
        <taxon>Pseudomonadati</taxon>
        <taxon>Bacteroidota</taxon>
        <taxon>Cytophagia</taxon>
        <taxon>Cytophagales</taxon>
        <taxon>Spirosomataceae</taxon>
        <taxon>Dyadobacter</taxon>
    </lineage>
</organism>
<dbReference type="InterPro" id="IPR014284">
    <property type="entry name" value="RNA_pol_sigma-70_dom"/>
</dbReference>
<dbReference type="NCBIfam" id="TIGR02937">
    <property type="entry name" value="sigma70-ECF"/>
    <property type="match status" value="1"/>
</dbReference>
<dbReference type="InterPro" id="IPR013325">
    <property type="entry name" value="RNA_pol_sigma_r2"/>
</dbReference>
<keyword evidence="3" id="KW-0731">Sigma factor</keyword>
<keyword evidence="8" id="KW-1185">Reference proteome</keyword>
<gene>
    <name evidence="7" type="ORF">HWI92_13200</name>
</gene>
<dbReference type="InterPro" id="IPR013324">
    <property type="entry name" value="RNA_pol_sigma_r3/r4-like"/>
</dbReference>
<protein>
    <submittedName>
        <fullName evidence="7">Sigma-70 family RNA polymerase sigma factor</fullName>
    </submittedName>
</protein>
<feature type="domain" description="RNA polymerase sigma factor 70 region 4 type 2" evidence="6">
    <location>
        <begin position="124"/>
        <end position="174"/>
    </location>
</feature>
<keyword evidence="4" id="KW-0804">Transcription</keyword>
<dbReference type="InterPro" id="IPR036388">
    <property type="entry name" value="WH-like_DNA-bd_sf"/>
</dbReference>
<dbReference type="PANTHER" id="PTHR43133">
    <property type="entry name" value="RNA POLYMERASE ECF-TYPE SIGMA FACTO"/>
    <property type="match status" value="1"/>
</dbReference>
<evidence type="ECO:0000259" key="5">
    <source>
        <dbReference type="Pfam" id="PF04542"/>
    </source>
</evidence>
<dbReference type="Pfam" id="PF04542">
    <property type="entry name" value="Sigma70_r2"/>
    <property type="match status" value="1"/>
</dbReference>
<evidence type="ECO:0000259" key="6">
    <source>
        <dbReference type="Pfam" id="PF08281"/>
    </source>
</evidence>
<dbReference type="InterPro" id="IPR039425">
    <property type="entry name" value="RNA_pol_sigma-70-like"/>
</dbReference>
<name>A0ABX7IDG1_9BACT</name>
<evidence type="ECO:0000256" key="3">
    <source>
        <dbReference type="ARBA" id="ARBA00023082"/>
    </source>
</evidence>
<reference evidence="7 8" key="1">
    <citation type="submission" date="2020-06" db="EMBL/GenBank/DDBJ databases">
        <title>Dyadobacter sandarakinus sp. nov., isolated from the soil of the Arctic Yellow River Station.</title>
        <authorList>
            <person name="Zhang Y."/>
            <person name="Peng F."/>
        </authorList>
    </citation>
    <scope>NUCLEOTIDE SEQUENCE [LARGE SCALE GENOMIC DNA]</scope>
    <source>
        <strain evidence="7 8">Q3-56</strain>
    </source>
</reference>
<dbReference type="InterPro" id="IPR013249">
    <property type="entry name" value="RNA_pol_sigma70_r4_t2"/>
</dbReference>
<dbReference type="PANTHER" id="PTHR43133:SF46">
    <property type="entry name" value="RNA POLYMERASE SIGMA-70 FACTOR ECF SUBFAMILY"/>
    <property type="match status" value="1"/>
</dbReference>
<comment type="similarity">
    <text evidence="1">Belongs to the sigma-70 factor family. ECF subfamily.</text>
</comment>
<dbReference type="CDD" id="cd06171">
    <property type="entry name" value="Sigma70_r4"/>
    <property type="match status" value="1"/>
</dbReference>
<dbReference type="SUPFAM" id="SSF88946">
    <property type="entry name" value="Sigma2 domain of RNA polymerase sigma factors"/>
    <property type="match status" value="1"/>
</dbReference>
<evidence type="ECO:0000256" key="2">
    <source>
        <dbReference type="ARBA" id="ARBA00023015"/>
    </source>
</evidence>
<evidence type="ECO:0000313" key="7">
    <source>
        <dbReference type="EMBL" id="QRR04174.1"/>
    </source>
</evidence>
<evidence type="ECO:0000313" key="8">
    <source>
        <dbReference type="Proteomes" id="UP000612680"/>
    </source>
</evidence>
<dbReference type="Gene3D" id="1.10.1740.10">
    <property type="match status" value="1"/>
</dbReference>
<dbReference type="SUPFAM" id="SSF88659">
    <property type="entry name" value="Sigma3 and sigma4 domains of RNA polymerase sigma factors"/>
    <property type="match status" value="1"/>
</dbReference>
<accession>A0ABX7IDG1</accession>
<dbReference type="Proteomes" id="UP000612680">
    <property type="component" value="Chromosome"/>
</dbReference>
<dbReference type="Pfam" id="PF08281">
    <property type="entry name" value="Sigma70_r4_2"/>
    <property type="match status" value="1"/>
</dbReference>
<sequence>MMDDAALWLAFREGDNQALGLLAERYYRTLRRYGMKFMVGPAVVDDAVQDIFLDLWQRRHRINHTESVKFYLLKALRHHIIAYLRYHQKFTGESALDWDTSMPENFNAESLLIEQETLSDLTGELHRQLSRLPKREREALYLRYYEDLSVHEIAELMGVNRQSVSNFLQKALHKIRSKWLVSMVLYLFFL</sequence>
<dbReference type="EMBL" id="CP056775">
    <property type="protein sequence ID" value="QRR04174.1"/>
    <property type="molecule type" value="Genomic_DNA"/>
</dbReference>
<keyword evidence="2" id="KW-0805">Transcription regulation</keyword>
<feature type="domain" description="RNA polymerase sigma-70 region 2" evidence="5">
    <location>
        <begin position="22"/>
        <end position="89"/>
    </location>
</feature>
<dbReference type="Gene3D" id="1.10.10.10">
    <property type="entry name" value="Winged helix-like DNA-binding domain superfamily/Winged helix DNA-binding domain"/>
    <property type="match status" value="1"/>
</dbReference>
<proteinExistence type="inferred from homology"/>